<dbReference type="InParanoid" id="C5K5I0"/>
<gene>
    <name evidence="2" type="ORF">Pmar_PMAR028407</name>
</gene>
<dbReference type="RefSeq" id="XP_002788466.1">
    <property type="nucleotide sequence ID" value="XM_002788420.1"/>
</dbReference>
<sequence length="310" mass="35487">HAAAERYATYLSGEVYSTRLSIGTNKQWMQRTWSLFKQRRRAQQHHSQHWSATTPLAQWTAPYDMQAEGLQSQPFTPAELTRALKRLNYQTTCGPDQILPRFLQHGTAMLERCLLRLISKSFSSTQVPAAWRLARVVTIKKTTTSSTAATLKDFRPISITNIFGRIAEAMVVYRMECQLERDPTLTGCLDPHQHGFRPGRSLDEHVAYLHSSFQSHLSLGRMVAFISLDWTKAYDTVTLSILYNRLLATGIHLSLCSWIWAFLRGRLFYVEIDGKRSATRQQRQGLPQGCISSPLLWTIYLNPLIKQLSE</sequence>
<dbReference type="GeneID" id="9053805"/>
<feature type="domain" description="Reverse transcriptase" evidence="1">
    <location>
        <begin position="120"/>
        <end position="310"/>
    </location>
</feature>
<dbReference type="Pfam" id="PF00078">
    <property type="entry name" value="RVT_1"/>
    <property type="match status" value="1"/>
</dbReference>
<reference evidence="2 3" key="1">
    <citation type="submission" date="2008-07" db="EMBL/GenBank/DDBJ databases">
        <authorList>
            <person name="El-Sayed N."/>
            <person name="Caler E."/>
            <person name="Inman J."/>
            <person name="Amedeo P."/>
            <person name="Hass B."/>
            <person name="Wortman J."/>
        </authorList>
    </citation>
    <scope>NUCLEOTIDE SEQUENCE [LARGE SCALE GENOMIC DNA]</scope>
    <source>
        <strain evidence="3">ATCC 50983 / TXsc</strain>
    </source>
</reference>
<proteinExistence type="predicted"/>
<protein>
    <recommendedName>
        <fullName evidence="1">Reverse transcriptase domain-containing protein</fullName>
    </recommendedName>
</protein>
<evidence type="ECO:0000259" key="1">
    <source>
        <dbReference type="PROSITE" id="PS50878"/>
    </source>
</evidence>
<dbReference type="OrthoDB" id="408426at2759"/>
<organism evidence="3">
    <name type="scientific">Perkinsus marinus (strain ATCC 50983 / TXsc)</name>
    <dbReference type="NCBI Taxonomy" id="423536"/>
    <lineage>
        <taxon>Eukaryota</taxon>
        <taxon>Sar</taxon>
        <taxon>Alveolata</taxon>
        <taxon>Perkinsozoa</taxon>
        <taxon>Perkinsea</taxon>
        <taxon>Perkinsida</taxon>
        <taxon>Perkinsidae</taxon>
        <taxon>Perkinsus</taxon>
    </lineage>
</organism>
<dbReference type="OMA" id="CEMTSRE"/>
<keyword evidence="3" id="KW-1185">Reference proteome</keyword>
<dbReference type="Proteomes" id="UP000007800">
    <property type="component" value="Unassembled WGS sequence"/>
</dbReference>
<accession>C5K5I0</accession>
<dbReference type="SUPFAM" id="SSF56672">
    <property type="entry name" value="DNA/RNA polymerases"/>
    <property type="match status" value="1"/>
</dbReference>
<dbReference type="PANTHER" id="PTHR19446">
    <property type="entry name" value="REVERSE TRANSCRIPTASES"/>
    <property type="match status" value="1"/>
</dbReference>
<dbReference type="AlphaFoldDB" id="C5K5I0"/>
<name>C5K5I0_PERM5</name>
<evidence type="ECO:0000313" key="2">
    <source>
        <dbReference type="EMBL" id="EER20262.1"/>
    </source>
</evidence>
<feature type="non-terminal residue" evidence="2">
    <location>
        <position position="310"/>
    </location>
</feature>
<dbReference type="InterPro" id="IPR043502">
    <property type="entry name" value="DNA/RNA_pol_sf"/>
</dbReference>
<dbReference type="EMBL" id="GG670628">
    <property type="protein sequence ID" value="EER20262.1"/>
    <property type="molecule type" value="Genomic_DNA"/>
</dbReference>
<evidence type="ECO:0000313" key="3">
    <source>
        <dbReference type="Proteomes" id="UP000007800"/>
    </source>
</evidence>
<feature type="non-terminal residue" evidence="2">
    <location>
        <position position="1"/>
    </location>
</feature>
<dbReference type="PROSITE" id="PS50878">
    <property type="entry name" value="RT_POL"/>
    <property type="match status" value="1"/>
</dbReference>
<dbReference type="InterPro" id="IPR000477">
    <property type="entry name" value="RT_dom"/>
</dbReference>